<proteinExistence type="predicted"/>
<protein>
    <submittedName>
        <fullName evidence="1">Helix-turn-helix domain-containing protein</fullName>
    </submittedName>
</protein>
<evidence type="ECO:0000313" key="1">
    <source>
        <dbReference type="EMBL" id="MFM9331486.1"/>
    </source>
</evidence>
<reference evidence="1" key="1">
    <citation type="submission" date="2024-12" db="EMBL/GenBank/DDBJ databases">
        <authorList>
            <person name="Wu N."/>
        </authorList>
    </citation>
    <scope>NUCLEOTIDE SEQUENCE</scope>
    <source>
        <strain evidence="1">P15</strain>
    </source>
</reference>
<name>A0ACC7P6A2_9BACL</name>
<gene>
    <name evidence="1" type="ORF">ACI1P1_24625</name>
</gene>
<comment type="caution">
    <text evidence="1">The sequence shown here is derived from an EMBL/GenBank/DDBJ whole genome shotgun (WGS) entry which is preliminary data.</text>
</comment>
<keyword evidence="2" id="KW-1185">Reference proteome</keyword>
<dbReference type="Proteomes" id="UP001631969">
    <property type="component" value="Unassembled WGS sequence"/>
</dbReference>
<dbReference type="EMBL" id="JBJURJ010000019">
    <property type="protein sequence ID" value="MFM9331486.1"/>
    <property type="molecule type" value="Genomic_DNA"/>
</dbReference>
<evidence type="ECO:0000313" key="2">
    <source>
        <dbReference type="Proteomes" id="UP001631969"/>
    </source>
</evidence>
<organism evidence="1 2">
    <name type="scientific">Paenibacillus mesotrionivorans</name>
    <dbReference type="NCBI Taxonomy" id="3160968"/>
    <lineage>
        <taxon>Bacteria</taxon>
        <taxon>Bacillati</taxon>
        <taxon>Bacillota</taxon>
        <taxon>Bacilli</taxon>
        <taxon>Bacillales</taxon>
        <taxon>Paenibacillaceae</taxon>
        <taxon>Paenibacillus</taxon>
    </lineage>
</organism>
<accession>A0ACC7P6A2</accession>
<sequence>MQKKWLYRLILSYLPIFLTVVFCLILTFFLTMGETTKRQTVQANRVFAGQVMQIVDATLQNVDTMASKGLLLNSEVVSYFDESGAMGTYDYYRTTNALLDFMAPLPMVDSVYLYRQSDGKILMQSFSSQLGEFGDDAFIRQVMDMPRPNMWSEIRNLALFPGDEQNRSVISLVKRVPYFSGEQGLIVINIRSGSLQALVREMQIEGGAKVCLADQAGHSFANPVAACPNDKDGAYALSALSGFQVSMDLQKGNWFSLLSSFTYIWFGIGLIAVIAGIVAMTYISHRHYRPLEQLLERVQTFGQRKNSLLRREEGDDDFSFIDHALESLIAEANSFEQQQAEGLVYRRTHFFKELLEGNQVLSGEEFHEETQKLGVSFSVDKAIVGIVEMDYYEAFASEYSVRDQALFKFAIRSVIQEMAAESGESLWAEWIGPNRLGLLYWRSRNAEDKEQGEAFLDKLASMSDKARQWVEQYLKFTVTVGLGREIREVPLLSASYDQAELAVDRKIATGPNRVYRFMEPGADGGVKIDAVLQELKEAAQLYRLGNPDWQERLNSAFLSMAGGEYGKEDIARFVHLFKAQLIREMQNAPQELQHVWREVGLAELQAITEQVEWMEEARLALVTSLAATAEKLQDLRTNREQYSQAALVRQYIAEHFRDPNLSLAQIGEQFGMNQKTLSRIFKEEFGEKFVDYLTRLRLELAKELLETTQDSVQSISEHVGYLYPMSFIRVFKKVEGVTPGDYRKEREARGAEGR</sequence>